<dbReference type="Pfam" id="PF00749">
    <property type="entry name" value="tRNA-synt_1c"/>
    <property type="match status" value="1"/>
</dbReference>
<dbReference type="GO" id="GO:0005730">
    <property type="term" value="C:nucleolus"/>
    <property type="evidence" value="ECO:0007669"/>
    <property type="project" value="UniProtKB-SubCell"/>
</dbReference>
<evidence type="ECO:0000256" key="10">
    <source>
        <dbReference type="ARBA" id="ARBA00022840"/>
    </source>
</evidence>
<dbReference type="GO" id="GO:0003755">
    <property type="term" value="F:peptidyl-prolyl cis-trans isomerase activity"/>
    <property type="evidence" value="ECO:0007669"/>
    <property type="project" value="UniProtKB-KW"/>
</dbReference>
<dbReference type="InterPro" id="IPR000297">
    <property type="entry name" value="PPIase_PpiC"/>
</dbReference>
<evidence type="ECO:0000256" key="5">
    <source>
        <dbReference type="ARBA" id="ARBA00012836"/>
    </source>
</evidence>
<feature type="region of interest" description="Disordered" evidence="25">
    <location>
        <begin position="1"/>
        <end position="32"/>
    </location>
</feature>
<proteinExistence type="inferred from homology"/>
<dbReference type="SUPFAM" id="SSF50715">
    <property type="entry name" value="Ribosomal protein L25-like"/>
    <property type="match status" value="1"/>
</dbReference>
<keyword evidence="13 24" id="KW-0030">Aminoacyl-tRNA synthetase</keyword>
<dbReference type="FunFam" id="2.40.240.10:FF:000006">
    <property type="entry name" value="Putative glutamine--tRNA ligase"/>
    <property type="match status" value="1"/>
</dbReference>
<keyword evidence="9 24" id="KW-0547">Nucleotide-binding</keyword>
<comment type="subcellular location">
    <subcellularLocation>
        <location evidence="1">Cytoplasm</location>
        <location evidence="1">Cytoskeleton</location>
        <location evidence="1">Spindle</location>
    </subcellularLocation>
    <subcellularLocation>
        <location evidence="2">Nucleus</location>
        <location evidence="2">Nucleolus</location>
    </subcellularLocation>
</comment>
<evidence type="ECO:0000256" key="14">
    <source>
        <dbReference type="ARBA" id="ARBA00023212"/>
    </source>
</evidence>
<evidence type="ECO:0000256" key="18">
    <source>
        <dbReference type="ARBA" id="ARBA00030737"/>
    </source>
</evidence>
<dbReference type="Gene3D" id="1.10.10.2420">
    <property type="match status" value="1"/>
</dbReference>
<evidence type="ECO:0000256" key="1">
    <source>
        <dbReference type="ARBA" id="ARBA00004186"/>
    </source>
</evidence>
<dbReference type="Pfam" id="PF04558">
    <property type="entry name" value="tRNA_synt_1c_R1"/>
    <property type="match status" value="1"/>
</dbReference>
<evidence type="ECO:0000256" key="20">
    <source>
        <dbReference type="ARBA" id="ARBA00033465"/>
    </source>
</evidence>
<dbReference type="SUPFAM" id="SSF52374">
    <property type="entry name" value="Nucleotidylyl transferase"/>
    <property type="match status" value="1"/>
</dbReference>
<evidence type="ECO:0000256" key="4">
    <source>
        <dbReference type="ARBA" id="ARBA00010242"/>
    </source>
</evidence>
<comment type="similarity">
    <text evidence="3 24">Belongs to the class-I aminoacyl-tRNA synthetase family.</text>
</comment>
<dbReference type="GO" id="GO:0005829">
    <property type="term" value="C:cytosol"/>
    <property type="evidence" value="ECO:0007669"/>
    <property type="project" value="TreeGrafter"/>
</dbReference>
<dbReference type="VEuPathDB" id="VectorBase:GPPI039347"/>
<dbReference type="GO" id="GO:0003677">
    <property type="term" value="F:DNA binding"/>
    <property type="evidence" value="ECO:0007669"/>
    <property type="project" value="UniProtKB-KW"/>
</dbReference>
<sequence>MAPKKDAKNKGSKKNTDGDGGGSSSGKKTTNAGSAIKVRHILCEKQGKVLEALEKLKAGQKFPEVAAAYSEDKARQGGDLGWQIRGSMVGPFQDAAFALPISTVSNPVYTDPPIKTKFGGLDKKSNLDFEFFKQHQLDFLKQRKTAENRSAEVERHAKRNMSIRSMSGELLLQFQHLGMSEQKAKETLKNANVTTNLQLALAEINGRDLPEGAGMLLYHMATKIKPQIAGQLPLITRYIASGKLNSAMKVDASLEYLLKLGQKIDINVDIEQFESECGVNVIITPEEIEKLVQKLIQKHTKALLEQRYHFNSSKIMQEVREHLKWADGKSVKAAIDVEIFDLLGPKTEDDLKPATKTDKKKEKSKSNDNVDNNKSMKKENDTENHDGAHTIGELMKTKVHFHAPGENYKTDGYVVTNHTENLLKQHLRVTGGRVQTRFPPEPNGILHIGHAKAININFGYAAAHGGICYLRYDDTNPEKEEEKFFTGIHDMVEWLGYKPYKITHSSDYFQQLYEWAVILIRKGLAYVCHQNAEEMKGFNPKPSEWRDRPIEESLQLFEDMKNAKIDEGVATLRLKITLEEGKVDPVAYRIKFIPHHRTGDKWCIYPTYDYTHCLCDSLENITHSLCTKEFQSRRSSYYWLCNALDIYCPVQWEYGRLNMNYALVSKRKIAKLIQERIVEDWDDPRLFTLTALKRRGFPPEAINNFCAQMGVTGAQISVDPSMLEAAVRDVLNVTAPRRLVVLQPLKVIIANFPYDSMQEVMVPDFPQNLELGSHHMILDRVIYIEQSDFQENPEKGYRRLALGQSVGLRHAGLVIKVKEVLKDISTGEIKELLCDCELSEKAEKPKAFIQWVSQPITIEVRLYELLFQHKNPEDPNEVPGGFLTDINPNSKTVLKSYADRSLSTVKVYDKYQFERIGFFSVDPDTTCEKLVFNRTVVLKEDTGKK</sequence>
<dbReference type="Proteomes" id="UP000092460">
    <property type="component" value="Unassembled WGS sequence"/>
</dbReference>
<keyword evidence="28" id="KW-1185">Reference proteome</keyword>
<dbReference type="PRINTS" id="PR00987">
    <property type="entry name" value="TRNASYNTHGLU"/>
</dbReference>
<feature type="domain" description="PpiC" evidence="26">
    <location>
        <begin position="33"/>
        <end position="119"/>
    </location>
</feature>
<evidence type="ECO:0000256" key="13">
    <source>
        <dbReference type="ARBA" id="ARBA00023146"/>
    </source>
</evidence>
<accession>A0A1B0BSN4</accession>
<comment type="catalytic activity">
    <reaction evidence="21">
        <text>tRNA(Gln) + L-glutamine + ATP = L-glutaminyl-tRNA(Gln) + AMP + diphosphate</text>
        <dbReference type="Rhea" id="RHEA:20121"/>
        <dbReference type="Rhea" id="RHEA-COMP:9662"/>
        <dbReference type="Rhea" id="RHEA-COMP:9681"/>
        <dbReference type="ChEBI" id="CHEBI:30616"/>
        <dbReference type="ChEBI" id="CHEBI:33019"/>
        <dbReference type="ChEBI" id="CHEBI:58359"/>
        <dbReference type="ChEBI" id="CHEBI:78442"/>
        <dbReference type="ChEBI" id="CHEBI:78521"/>
        <dbReference type="ChEBI" id="CHEBI:456215"/>
        <dbReference type="EC" id="6.1.1.18"/>
    </reaction>
</comment>
<evidence type="ECO:0000256" key="6">
    <source>
        <dbReference type="ARBA" id="ARBA00019953"/>
    </source>
</evidence>
<dbReference type="PANTHER" id="PTHR43097">
    <property type="entry name" value="GLUTAMINE-TRNA LIGASE"/>
    <property type="match status" value="1"/>
</dbReference>
<dbReference type="InterPro" id="IPR000924">
    <property type="entry name" value="Glu/Gln-tRNA-synth"/>
</dbReference>
<keyword evidence="10 24" id="KW-0067">ATP-binding</keyword>
<evidence type="ECO:0000256" key="9">
    <source>
        <dbReference type="ARBA" id="ARBA00022741"/>
    </source>
</evidence>
<keyword evidence="7" id="KW-0963">Cytoplasm</keyword>
<feature type="compositionally biased region" description="Basic and acidic residues" evidence="25">
    <location>
        <begin position="348"/>
        <end position="368"/>
    </location>
</feature>
<dbReference type="FunFam" id="3.40.50.620:FF:000049">
    <property type="entry name" value="Probable glutamine--tRNA ligase"/>
    <property type="match status" value="1"/>
</dbReference>
<protein>
    <recommendedName>
        <fullName evidence="6">Peptidyl-prolyl cis-trans isomerase NIMA-interacting 4</fullName>
        <ecNumber evidence="5">6.1.1.18</ecNumber>
    </recommendedName>
    <alternativeName>
        <fullName evidence="17">Glutaminyl-tRNA synthetase</fullName>
    </alternativeName>
    <alternativeName>
        <fullName evidence="18">Parvulin-14</fullName>
    </alternativeName>
    <alternativeName>
        <fullName evidence="20">Peptidyl-prolyl cis-trans isomerase Pin4</fullName>
    </alternativeName>
    <alternativeName>
        <fullName evidence="22">Probable glutamine--tRNA ligase</fullName>
    </alternativeName>
    <alternativeName>
        <fullName evidence="19">Rotamase Pin4</fullName>
    </alternativeName>
</protein>
<evidence type="ECO:0000313" key="27">
    <source>
        <dbReference type="EnsemblMetazoa" id="GPPI039347-PA"/>
    </source>
</evidence>
<keyword evidence="8 24" id="KW-0436">Ligase</keyword>
<dbReference type="InterPro" id="IPR001412">
    <property type="entry name" value="aa-tRNA-synth_I_CS"/>
</dbReference>
<evidence type="ECO:0000256" key="25">
    <source>
        <dbReference type="SAM" id="MobiDB-lite"/>
    </source>
</evidence>
<reference evidence="27" key="2">
    <citation type="submission" date="2020-05" db="UniProtKB">
        <authorList>
            <consortium name="EnsemblMetazoa"/>
        </authorList>
    </citation>
    <scope>IDENTIFICATION</scope>
    <source>
        <strain evidence="27">IAEA</strain>
    </source>
</reference>
<evidence type="ECO:0000256" key="16">
    <source>
        <dbReference type="ARBA" id="ARBA00023242"/>
    </source>
</evidence>
<dbReference type="InterPro" id="IPR007638">
    <property type="entry name" value="Gln-tRNA-synth_Ib_RNA-bd_2"/>
</dbReference>
<dbReference type="STRING" id="67801.A0A1B0BSN4"/>
<dbReference type="PANTHER" id="PTHR43097:SF4">
    <property type="entry name" value="GLUTAMINE--TRNA LIGASE"/>
    <property type="match status" value="1"/>
</dbReference>
<dbReference type="Gene3D" id="3.10.50.40">
    <property type="match status" value="1"/>
</dbReference>
<dbReference type="FunFam" id="3.90.800.10:FF:000001">
    <property type="entry name" value="Glutamine--tRNA ligase"/>
    <property type="match status" value="1"/>
</dbReference>
<dbReference type="PROSITE" id="PS50198">
    <property type="entry name" value="PPIC_PPIASE_2"/>
    <property type="match status" value="1"/>
</dbReference>
<feature type="compositionally biased region" description="Basic and acidic residues" evidence="25">
    <location>
        <begin position="1"/>
        <end position="17"/>
    </location>
</feature>
<dbReference type="Pfam" id="PF04557">
    <property type="entry name" value="tRNA_synt_1c_R2"/>
    <property type="match status" value="1"/>
</dbReference>
<evidence type="ECO:0000256" key="12">
    <source>
        <dbReference type="ARBA" id="ARBA00023125"/>
    </source>
</evidence>
<dbReference type="InterPro" id="IPR020059">
    <property type="entry name" value="Glu/Gln-tRNA-synth_Ib_codon-bd"/>
</dbReference>
<reference evidence="28" key="1">
    <citation type="submission" date="2015-01" db="EMBL/GenBank/DDBJ databases">
        <authorList>
            <person name="Aksoy S."/>
            <person name="Warren W."/>
            <person name="Wilson R.K."/>
        </authorList>
    </citation>
    <scope>NUCLEOTIDE SEQUENCE [LARGE SCALE GENOMIC DNA]</scope>
    <source>
        <strain evidence="28">IAEA</strain>
    </source>
</reference>
<dbReference type="AlphaFoldDB" id="A0A1B0BSN4"/>
<evidence type="ECO:0000256" key="21">
    <source>
        <dbReference type="ARBA" id="ARBA00048270"/>
    </source>
</evidence>
<dbReference type="FunFam" id="1.10.8.1290:FF:000002">
    <property type="entry name" value="Glutamine--tRNA ligase cytoplasmic"/>
    <property type="match status" value="1"/>
</dbReference>
<comment type="similarity">
    <text evidence="4">Belongs to the PpiC/parvulin rotamase family. PIN4 subfamily.</text>
</comment>
<dbReference type="InterPro" id="IPR004514">
    <property type="entry name" value="Gln-tRNA-synth"/>
</dbReference>
<evidence type="ECO:0000256" key="19">
    <source>
        <dbReference type="ARBA" id="ARBA00031249"/>
    </source>
</evidence>
<dbReference type="GO" id="GO:0005524">
    <property type="term" value="F:ATP binding"/>
    <property type="evidence" value="ECO:0007669"/>
    <property type="project" value="UniProtKB-KW"/>
</dbReference>
<evidence type="ECO:0000256" key="17">
    <source>
        <dbReference type="ARBA" id="ARBA00030466"/>
    </source>
</evidence>
<dbReference type="NCBIfam" id="TIGR00440">
    <property type="entry name" value="glnS"/>
    <property type="match status" value="1"/>
</dbReference>
<keyword evidence="23" id="KW-0697">Rotamase</keyword>
<dbReference type="EC" id="6.1.1.18" evidence="5"/>
<dbReference type="GO" id="GO:0017101">
    <property type="term" value="C:aminoacyl-tRNA synthetase multienzyme complex"/>
    <property type="evidence" value="ECO:0007669"/>
    <property type="project" value="TreeGrafter"/>
</dbReference>
<evidence type="ECO:0000313" key="28">
    <source>
        <dbReference type="Proteomes" id="UP000092460"/>
    </source>
</evidence>
<dbReference type="InterPro" id="IPR020058">
    <property type="entry name" value="Glu/Gln-tRNA-synth_Ib_cat-dom"/>
</dbReference>
<dbReference type="InterPro" id="IPR042558">
    <property type="entry name" value="Gln-tRNA-synth_Ib_RNA-bd_N_1"/>
</dbReference>
<dbReference type="Gene3D" id="2.40.240.10">
    <property type="entry name" value="Ribosomal Protein L25, Chain P"/>
    <property type="match status" value="2"/>
</dbReference>
<evidence type="ECO:0000256" key="7">
    <source>
        <dbReference type="ARBA" id="ARBA00022490"/>
    </source>
</evidence>
<dbReference type="InterPro" id="IPR050132">
    <property type="entry name" value="Gln/Glu-tRNA_Ligase"/>
</dbReference>
<dbReference type="CDD" id="cd00807">
    <property type="entry name" value="GlnRS_core"/>
    <property type="match status" value="1"/>
</dbReference>
<dbReference type="InterPro" id="IPR042559">
    <property type="entry name" value="Gln-tRNA-synth_Ib_RNA-bd_N_2"/>
</dbReference>
<evidence type="ECO:0000259" key="26">
    <source>
        <dbReference type="PROSITE" id="PS50198"/>
    </source>
</evidence>
<dbReference type="PROSITE" id="PS00178">
    <property type="entry name" value="AA_TRNA_LIGASE_I"/>
    <property type="match status" value="1"/>
</dbReference>
<dbReference type="InterPro" id="IPR046357">
    <property type="entry name" value="PPIase_dom_sf"/>
</dbReference>
<evidence type="ECO:0000256" key="8">
    <source>
        <dbReference type="ARBA" id="ARBA00022598"/>
    </source>
</evidence>
<dbReference type="InterPro" id="IPR020056">
    <property type="entry name" value="Rbsml_bL25/Gln-tRNA_synth_N"/>
</dbReference>
<evidence type="ECO:0000256" key="11">
    <source>
        <dbReference type="ARBA" id="ARBA00022917"/>
    </source>
</evidence>
<dbReference type="GO" id="GO:0005819">
    <property type="term" value="C:spindle"/>
    <property type="evidence" value="ECO:0007669"/>
    <property type="project" value="UniProtKB-SubCell"/>
</dbReference>
<keyword evidence="11 24" id="KW-0648">Protein biosynthesis</keyword>
<dbReference type="Gene3D" id="1.10.8.1290">
    <property type="entry name" value="Glutaminyl-tRNA synthetase, non-specific RNA binding region part 1, domain 1"/>
    <property type="match status" value="1"/>
</dbReference>
<dbReference type="InterPro" id="IPR049437">
    <property type="entry name" value="tRNA-synt_1c_C2"/>
</dbReference>
<dbReference type="FunFam" id="3.10.50.40:FF:000015">
    <property type="entry name" value="Peptidyl-prolyl cis-trans isomerase"/>
    <property type="match status" value="1"/>
</dbReference>
<evidence type="ECO:0000256" key="2">
    <source>
        <dbReference type="ARBA" id="ARBA00004604"/>
    </source>
</evidence>
<dbReference type="GO" id="GO:0004819">
    <property type="term" value="F:glutamine-tRNA ligase activity"/>
    <property type="evidence" value="ECO:0007669"/>
    <property type="project" value="UniProtKB-EC"/>
</dbReference>
<dbReference type="FunFam" id="1.10.10.2420:FF:000001">
    <property type="entry name" value="Glutamine--tRNA ligase cytoplasmic"/>
    <property type="match status" value="1"/>
</dbReference>
<keyword evidence="14" id="KW-0206">Cytoskeleton</keyword>
<evidence type="ECO:0000256" key="23">
    <source>
        <dbReference type="PROSITE-ProRule" id="PRU00278"/>
    </source>
</evidence>
<dbReference type="FunFam" id="2.40.240.10:FF:000008">
    <property type="entry name" value="probable glutamine--tRNA ligase"/>
    <property type="match status" value="1"/>
</dbReference>
<dbReference type="EnsemblMetazoa" id="GPPI039347-RA">
    <property type="protein sequence ID" value="GPPI039347-PA"/>
    <property type="gene ID" value="GPPI039347"/>
</dbReference>
<keyword evidence="12" id="KW-0238">DNA-binding</keyword>
<feature type="compositionally biased region" description="Basic and acidic residues" evidence="25">
    <location>
        <begin position="374"/>
        <end position="387"/>
    </location>
</feature>
<evidence type="ECO:0000256" key="15">
    <source>
        <dbReference type="ARBA" id="ARBA00023235"/>
    </source>
</evidence>
<dbReference type="Pfam" id="PF20974">
    <property type="entry name" value="tRNA-synt_1c_C2"/>
    <property type="match status" value="1"/>
</dbReference>
<dbReference type="InterPro" id="IPR007639">
    <property type="entry name" value="Gln-tRNA-synth_Ib_RNA-bd_N"/>
</dbReference>
<evidence type="ECO:0000256" key="24">
    <source>
        <dbReference type="RuleBase" id="RU363037"/>
    </source>
</evidence>
<dbReference type="SUPFAM" id="SSF54534">
    <property type="entry name" value="FKBP-like"/>
    <property type="match status" value="1"/>
</dbReference>
<dbReference type="Pfam" id="PF03950">
    <property type="entry name" value="tRNA-synt_1c_C"/>
    <property type="match status" value="1"/>
</dbReference>
<dbReference type="FunFam" id="1.10.1160.10:FF:000001">
    <property type="entry name" value="Glutamine--tRNA ligase"/>
    <property type="match status" value="1"/>
</dbReference>
<evidence type="ECO:0000256" key="22">
    <source>
        <dbReference type="ARBA" id="ARBA00072317"/>
    </source>
</evidence>
<dbReference type="InterPro" id="IPR014729">
    <property type="entry name" value="Rossmann-like_a/b/a_fold"/>
</dbReference>
<dbReference type="Gene3D" id="3.40.50.620">
    <property type="entry name" value="HUPs"/>
    <property type="match status" value="1"/>
</dbReference>
<keyword evidence="15 23" id="KW-0413">Isomerase</keyword>
<dbReference type="EMBL" id="JXJN01019786">
    <property type="status" value="NOT_ANNOTATED_CDS"/>
    <property type="molecule type" value="Genomic_DNA"/>
</dbReference>
<dbReference type="InterPro" id="IPR011035">
    <property type="entry name" value="Ribosomal_bL25/Gln-tRNA_synth"/>
</dbReference>
<dbReference type="GO" id="GO:0006425">
    <property type="term" value="P:glutaminyl-tRNA aminoacylation"/>
    <property type="evidence" value="ECO:0007669"/>
    <property type="project" value="InterPro"/>
</dbReference>
<organism evidence="27 28">
    <name type="scientific">Glossina palpalis gambiensis</name>
    <dbReference type="NCBI Taxonomy" id="67801"/>
    <lineage>
        <taxon>Eukaryota</taxon>
        <taxon>Metazoa</taxon>
        <taxon>Ecdysozoa</taxon>
        <taxon>Arthropoda</taxon>
        <taxon>Hexapoda</taxon>
        <taxon>Insecta</taxon>
        <taxon>Pterygota</taxon>
        <taxon>Neoptera</taxon>
        <taxon>Endopterygota</taxon>
        <taxon>Diptera</taxon>
        <taxon>Brachycera</taxon>
        <taxon>Muscomorpha</taxon>
        <taxon>Hippoboscoidea</taxon>
        <taxon>Glossinidae</taxon>
        <taxon>Glossina</taxon>
    </lineage>
</organism>
<evidence type="ECO:0000256" key="3">
    <source>
        <dbReference type="ARBA" id="ARBA00005594"/>
    </source>
</evidence>
<feature type="region of interest" description="Disordered" evidence="25">
    <location>
        <begin position="348"/>
        <end position="387"/>
    </location>
</feature>
<name>A0A1B0BSN4_9MUSC</name>
<dbReference type="Pfam" id="PF13616">
    <property type="entry name" value="Rotamase_3"/>
    <property type="match status" value="1"/>
</dbReference>
<keyword evidence="16" id="KW-0539">Nucleus</keyword>